<dbReference type="EMBL" id="LNIX01000025">
    <property type="protein sequence ID" value="OXA42612.1"/>
    <property type="molecule type" value="Genomic_DNA"/>
</dbReference>
<evidence type="ECO:0000313" key="3">
    <source>
        <dbReference type="Proteomes" id="UP000198287"/>
    </source>
</evidence>
<evidence type="ECO:0000313" key="2">
    <source>
        <dbReference type="EMBL" id="OXA42612.1"/>
    </source>
</evidence>
<organism evidence="2 3">
    <name type="scientific">Folsomia candida</name>
    <name type="common">Springtail</name>
    <dbReference type="NCBI Taxonomy" id="158441"/>
    <lineage>
        <taxon>Eukaryota</taxon>
        <taxon>Metazoa</taxon>
        <taxon>Ecdysozoa</taxon>
        <taxon>Arthropoda</taxon>
        <taxon>Hexapoda</taxon>
        <taxon>Collembola</taxon>
        <taxon>Entomobryomorpha</taxon>
        <taxon>Isotomoidea</taxon>
        <taxon>Isotomidae</taxon>
        <taxon>Proisotominae</taxon>
        <taxon>Folsomia</taxon>
    </lineage>
</organism>
<accession>A0A226DAP8</accession>
<reference evidence="2 3" key="1">
    <citation type="submission" date="2015-12" db="EMBL/GenBank/DDBJ databases">
        <title>The genome of Folsomia candida.</title>
        <authorList>
            <person name="Faddeeva A."/>
            <person name="Derks M.F."/>
            <person name="Anvar Y."/>
            <person name="Smit S."/>
            <person name="Van Straalen N."/>
            <person name="Roelofs D."/>
        </authorList>
    </citation>
    <scope>NUCLEOTIDE SEQUENCE [LARGE SCALE GENOMIC DNA]</scope>
    <source>
        <strain evidence="2 3">VU population</strain>
        <tissue evidence="2">Whole body</tissue>
    </source>
</reference>
<name>A0A226DAP8_FOLCA</name>
<protein>
    <submittedName>
        <fullName evidence="2">Uncharacterized protein</fullName>
    </submittedName>
</protein>
<proteinExistence type="predicted"/>
<gene>
    <name evidence="2" type="ORF">Fcan01_22478</name>
</gene>
<evidence type="ECO:0000256" key="1">
    <source>
        <dbReference type="SAM" id="MobiDB-lite"/>
    </source>
</evidence>
<keyword evidence="3" id="KW-1185">Reference proteome</keyword>
<comment type="caution">
    <text evidence="2">The sequence shown here is derived from an EMBL/GenBank/DDBJ whole genome shotgun (WGS) entry which is preliminary data.</text>
</comment>
<dbReference type="AlphaFoldDB" id="A0A226DAP8"/>
<feature type="compositionally biased region" description="Basic and acidic residues" evidence="1">
    <location>
        <begin position="270"/>
        <end position="283"/>
    </location>
</feature>
<dbReference type="Proteomes" id="UP000198287">
    <property type="component" value="Unassembled WGS sequence"/>
</dbReference>
<sequence>MSLAPPLTPKWSVSSCHFHPERGLRHKDNLCNGKRRADEGLVKSMVYILMRKVQVAIFQSIGRDREQRDGSELNLENRVLLSFLLAGRRRSLLFGRKLLQPLKPGNGDWVATAGGNTSRESHSVLPTTARGCKWWERAERNFLSLSLGINQPATHLLGIPSHLRPLRIYEGVTDEKIFSLKRDMGWAMQQTSGTRMTIQQTTKDSHISARERAMRASLTFSARVNSNETLRIANWHPWATPTMDGGLAIPARHNTRQRLEGFHQQPGWTGHDHHSQTQQKEKQNHQYFCSASLILLNTIGGPSSCDHDLVHAEWKIVGLVPGESQTPLSLSFLSEE</sequence>
<feature type="region of interest" description="Disordered" evidence="1">
    <location>
        <begin position="263"/>
        <end position="283"/>
    </location>
</feature>